<evidence type="ECO:0000256" key="6">
    <source>
        <dbReference type="SAM" id="Phobius"/>
    </source>
</evidence>
<dbReference type="EMBL" id="UINC01016141">
    <property type="protein sequence ID" value="SVA67438.1"/>
    <property type="molecule type" value="Genomic_DNA"/>
</dbReference>
<dbReference type="GO" id="GO:0005886">
    <property type="term" value="C:plasma membrane"/>
    <property type="evidence" value="ECO:0007669"/>
    <property type="project" value="UniProtKB-SubCell"/>
</dbReference>
<gene>
    <name evidence="8" type="ORF">METZ01_LOCUS120292</name>
</gene>
<feature type="transmembrane region" description="Helical" evidence="6">
    <location>
        <begin position="200"/>
        <end position="223"/>
    </location>
</feature>
<reference evidence="8" key="1">
    <citation type="submission" date="2018-05" db="EMBL/GenBank/DDBJ databases">
        <authorList>
            <person name="Lanie J.A."/>
            <person name="Ng W.-L."/>
            <person name="Kazmierczak K.M."/>
            <person name="Andrzejewski T.M."/>
            <person name="Davidsen T.M."/>
            <person name="Wayne K.J."/>
            <person name="Tettelin H."/>
            <person name="Glass J.I."/>
            <person name="Rusch D."/>
            <person name="Podicherti R."/>
            <person name="Tsui H.-C.T."/>
            <person name="Winkler M.E."/>
        </authorList>
    </citation>
    <scope>NUCLEOTIDE SEQUENCE</scope>
</reference>
<keyword evidence="2" id="KW-1003">Cell membrane</keyword>
<keyword evidence="3 6" id="KW-0812">Transmembrane</keyword>
<feature type="transmembrane region" description="Helical" evidence="6">
    <location>
        <begin position="52"/>
        <end position="73"/>
    </location>
</feature>
<dbReference type="InterPro" id="IPR032694">
    <property type="entry name" value="CopC/D"/>
</dbReference>
<evidence type="ECO:0000256" key="2">
    <source>
        <dbReference type="ARBA" id="ARBA00022475"/>
    </source>
</evidence>
<dbReference type="PANTHER" id="PTHR34820">
    <property type="entry name" value="INNER MEMBRANE PROTEIN YEBZ"/>
    <property type="match status" value="1"/>
</dbReference>
<feature type="non-terminal residue" evidence="8">
    <location>
        <position position="1"/>
    </location>
</feature>
<keyword evidence="4 6" id="KW-1133">Transmembrane helix</keyword>
<sequence>VAPTLSATTGWLLYAALVAAAGGVTAYWLLIPGLKLPASPVKAWLEEAAWRLGLLGGSFLPVALTLVFIRQMIEFRDPFVPWTEDAELLLTGTSWGRTWLLGVTGSFLAAAAFALAIRGRRLAWWISGFSVLGLGCFPAFTGHANGTEGLKPLTLMADTLHVWAVGVWVGGLAFVLYANRGWLAREGKDAQSLLPLLVPGFSPVAVASVGALVVTGSISGWVHLSGFGDLIVTPYGQLLSLKLILAAGVFTLGFLNWRQLTPRLAEASGQRALTRAATAELLIVQGVLIVTSILVVTPPPAH</sequence>
<feature type="transmembrane region" description="Helical" evidence="6">
    <location>
        <begin position="12"/>
        <end position="31"/>
    </location>
</feature>
<protein>
    <recommendedName>
        <fullName evidence="7">Copper resistance protein D domain-containing protein</fullName>
    </recommendedName>
</protein>
<feature type="transmembrane region" description="Helical" evidence="6">
    <location>
        <begin position="160"/>
        <end position="179"/>
    </location>
</feature>
<keyword evidence="5 6" id="KW-0472">Membrane</keyword>
<feature type="transmembrane region" description="Helical" evidence="6">
    <location>
        <begin position="98"/>
        <end position="117"/>
    </location>
</feature>
<accession>A0A381XRT9</accession>
<evidence type="ECO:0000256" key="3">
    <source>
        <dbReference type="ARBA" id="ARBA00022692"/>
    </source>
</evidence>
<evidence type="ECO:0000256" key="4">
    <source>
        <dbReference type="ARBA" id="ARBA00022989"/>
    </source>
</evidence>
<name>A0A381XRT9_9ZZZZ</name>
<evidence type="ECO:0000256" key="5">
    <source>
        <dbReference type="ARBA" id="ARBA00023136"/>
    </source>
</evidence>
<feature type="transmembrane region" description="Helical" evidence="6">
    <location>
        <begin position="276"/>
        <end position="296"/>
    </location>
</feature>
<dbReference type="PANTHER" id="PTHR34820:SF4">
    <property type="entry name" value="INNER MEMBRANE PROTEIN YEBZ"/>
    <property type="match status" value="1"/>
</dbReference>
<feature type="transmembrane region" description="Helical" evidence="6">
    <location>
        <begin position="235"/>
        <end position="255"/>
    </location>
</feature>
<dbReference type="GO" id="GO:0006825">
    <property type="term" value="P:copper ion transport"/>
    <property type="evidence" value="ECO:0007669"/>
    <property type="project" value="InterPro"/>
</dbReference>
<dbReference type="Pfam" id="PF05425">
    <property type="entry name" value="CopD"/>
    <property type="match status" value="1"/>
</dbReference>
<feature type="domain" description="Copper resistance protein D" evidence="7">
    <location>
        <begin position="198"/>
        <end position="294"/>
    </location>
</feature>
<dbReference type="InterPro" id="IPR008457">
    <property type="entry name" value="Cu-R_CopD_dom"/>
</dbReference>
<evidence type="ECO:0000259" key="7">
    <source>
        <dbReference type="Pfam" id="PF05425"/>
    </source>
</evidence>
<proteinExistence type="predicted"/>
<evidence type="ECO:0000313" key="8">
    <source>
        <dbReference type="EMBL" id="SVA67438.1"/>
    </source>
</evidence>
<comment type="subcellular location">
    <subcellularLocation>
        <location evidence="1">Cell membrane</location>
        <topology evidence="1">Multi-pass membrane protein</topology>
    </subcellularLocation>
</comment>
<evidence type="ECO:0000256" key="1">
    <source>
        <dbReference type="ARBA" id="ARBA00004651"/>
    </source>
</evidence>
<organism evidence="8">
    <name type="scientific">marine metagenome</name>
    <dbReference type="NCBI Taxonomy" id="408172"/>
    <lineage>
        <taxon>unclassified sequences</taxon>
        <taxon>metagenomes</taxon>
        <taxon>ecological metagenomes</taxon>
    </lineage>
</organism>
<dbReference type="AlphaFoldDB" id="A0A381XRT9"/>
<feature type="transmembrane region" description="Helical" evidence="6">
    <location>
        <begin position="122"/>
        <end position="140"/>
    </location>
</feature>